<dbReference type="AlphaFoldDB" id="N4U045"/>
<proteinExistence type="predicted"/>
<feature type="compositionally biased region" description="Polar residues" evidence="1">
    <location>
        <begin position="831"/>
        <end position="863"/>
    </location>
</feature>
<dbReference type="EMBL" id="KB730248">
    <property type="protein sequence ID" value="ENH68539.1"/>
    <property type="molecule type" value="Genomic_DNA"/>
</dbReference>
<gene>
    <name evidence="2" type="ORF">FOC1_g10014324</name>
</gene>
<feature type="compositionally biased region" description="Polar residues" evidence="1">
    <location>
        <begin position="744"/>
        <end position="754"/>
    </location>
</feature>
<evidence type="ECO:0008006" key="4">
    <source>
        <dbReference type="Google" id="ProtNLM"/>
    </source>
</evidence>
<dbReference type="GO" id="GO:0005634">
    <property type="term" value="C:nucleus"/>
    <property type="evidence" value="ECO:0007669"/>
    <property type="project" value="TreeGrafter"/>
</dbReference>
<dbReference type="Proteomes" id="UP000016928">
    <property type="component" value="Unassembled WGS sequence"/>
</dbReference>
<reference evidence="3" key="1">
    <citation type="submission" date="2012-09" db="EMBL/GenBank/DDBJ databases">
        <title>Genome sequencing and comparative transcriptomics of race 1 and race 4 of banana pathogen: Fusarium oxysporum f. sp. cubense.</title>
        <authorList>
            <person name="Fang X."/>
            <person name="Huang J."/>
        </authorList>
    </citation>
    <scope>NUCLEOTIDE SEQUENCE [LARGE SCALE GENOMIC DNA]</scope>
    <source>
        <strain evidence="3">race 1</strain>
    </source>
</reference>
<dbReference type="InterPro" id="IPR003903">
    <property type="entry name" value="UIM_dom"/>
</dbReference>
<reference evidence="3" key="2">
    <citation type="journal article" date="2014" name="PLoS ONE">
        <title>Genome and Transcriptome Analysis of the Fungal Pathogen Fusarium oxysporum f. sp. cubense Causing Banana Vascular Wilt Disease.</title>
        <authorList>
            <person name="Guo L."/>
            <person name="Han L."/>
            <person name="Yang L."/>
            <person name="Zeng H."/>
            <person name="Fan D."/>
            <person name="Zhu Y."/>
            <person name="Feng Y."/>
            <person name="Wang G."/>
            <person name="Peng C."/>
            <person name="Jiang X."/>
            <person name="Zhou D."/>
            <person name="Ni P."/>
            <person name="Liang C."/>
            <person name="Liu L."/>
            <person name="Wang J."/>
            <person name="Mao C."/>
            <person name="Fang X."/>
            <person name="Peng M."/>
            <person name="Huang J."/>
        </authorList>
    </citation>
    <scope>NUCLEOTIDE SEQUENCE [LARGE SCALE GENOMIC DNA]</scope>
    <source>
        <strain evidence="3">race 1</strain>
    </source>
</reference>
<dbReference type="OMA" id="WAMTLFN"/>
<dbReference type="VEuPathDB" id="FungiDB:FOC1_g10014324"/>
<dbReference type="OrthoDB" id="4489171at2759"/>
<organism evidence="2 3">
    <name type="scientific">Fusarium oxysporum f. sp. cubense (strain race 1)</name>
    <name type="common">Panama disease fungus</name>
    <dbReference type="NCBI Taxonomy" id="1229664"/>
    <lineage>
        <taxon>Eukaryota</taxon>
        <taxon>Fungi</taxon>
        <taxon>Dikarya</taxon>
        <taxon>Ascomycota</taxon>
        <taxon>Pezizomycotina</taxon>
        <taxon>Sordariomycetes</taxon>
        <taxon>Hypocreomycetidae</taxon>
        <taxon>Hypocreales</taxon>
        <taxon>Nectriaceae</taxon>
        <taxon>Fusarium</taxon>
        <taxon>Fusarium oxysporum species complex</taxon>
    </lineage>
</organism>
<feature type="region of interest" description="Disordered" evidence="1">
    <location>
        <begin position="737"/>
        <end position="808"/>
    </location>
</feature>
<dbReference type="PANTHER" id="PTHR39597">
    <property type="entry name" value="UBA DOMAIN-CONTAINING PROTEIN RUP1"/>
    <property type="match status" value="1"/>
</dbReference>
<feature type="compositionally biased region" description="Polar residues" evidence="1">
    <location>
        <begin position="776"/>
        <end position="786"/>
    </location>
</feature>
<dbReference type="HOGENOM" id="CLU_005620_1_1_1"/>
<protein>
    <recommendedName>
        <fullName evidence="4">Ubiquitin interaction domain-containing protein</fullName>
    </recommendedName>
</protein>
<accession>N4U045</accession>
<evidence type="ECO:0000256" key="1">
    <source>
        <dbReference type="SAM" id="MobiDB-lite"/>
    </source>
</evidence>
<dbReference type="InterPro" id="IPR055335">
    <property type="entry name" value="Ucp6/RUP1"/>
</dbReference>
<dbReference type="GO" id="GO:0005829">
    <property type="term" value="C:cytosol"/>
    <property type="evidence" value="ECO:0007669"/>
    <property type="project" value="TreeGrafter"/>
</dbReference>
<dbReference type="PROSITE" id="PS50330">
    <property type="entry name" value="UIM"/>
    <property type="match status" value="1"/>
</dbReference>
<feature type="compositionally biased region" description="Low complexity" evidence="1">
    <location>
        <begin position="755"/>
        <end position="767"/>
    </location>
</feature>
<feature type="region of interest" description="Disordered" evidence="1">
    <location>
        <begin position="821"/>
        <end position="909"/>
    </location>
</feature>
<sequence>METSQQEAIGQVIEFTGLDPVDDRELVIQALKQSNWKPDSVVSQYYENQDGFRAKYKQLWDDSMFTADRDGSDNTTGICQYTVTLPSGRQLYHNIIQGVTPPSESHAYGAPSRPPSRSNNRSPLGTMVDWTAAHVPGNSLGHPHEYALTRTHTGVPESQAQEDDDMQRAIRASAQEAGLPVSHHESGIIGTSEPPPPHFGPANRETYVAADWAIVQSDPMKESSVNEFTPSKRKRAPGAPAMLVISSAQGGEHRLGGLLTVLHEIPLARNILLGIGSLATTYGCNNDWWRGQIILSPEVLAKMAEEGSSDPSVHKSGSAFEDEVHRLMAFLDSTERGYGSISVLADILADSDKQGMEKQFYEMLGKRYPDVAQPMMQVAGVSMFYGDDEEEVASFGLLEIEHFQHEYSYIKTLYEALDHVMWSDTVGLDKIHDGSKMAFFKKMGDVLVLDTTGDGPSDSFEIPLEFYPERYLMNRKDEARRIQHGWCQTKEQTKRILDKKEQLVSLAGTWGDATNDKGAVLKKAIDQWEGYRSYLESFLRFKTLEKSGFDIDKYPDYRTAPPDVDDNVYLESQKVTDVIDYSESLLVDLETKMKGLDVELEQITAKQRALGRLLTVPDKPSRPKPMSCKRYLLRGLVASPSVLYVCQREEADLIDLSDVETKPRDQWWRLAYTPYGDQAVRAEKTTIDIVLVDIWKDTKKPLLVYATEDALGTPKDHLSSQLERFIKVENKAFRQELSKEESTANESKQTGNFESSSSLSPHSSFSPSKRKHRSDSGGSMDSNRASIGSDDDRNGFDNPFLPDDDERVGTEMTDYVHSFTDMEGHIPDSLTGRTQDSTAPTEPTSATMTPSTVTADYLDTNTAFAAEEPRSPEMQEKARPPPFMSLSRNSSMRAEPTNLMDMDIPDEKS</sequence>
<evidence type="ECO:0000313" key="3">
    <source>
        <dbReference type="Proteomes" id="UP000016928"/>
    </source>
</evidence>
<dbReference type="GO" id="GO:0016579">
    <property type="term" value="P:protein deubiquitination"/>
    <property type="evidence" value="ECO:0007669"/>
    <property type="project" value="TreeGrafter"/>
</dbReference>
<dbReference type="PANTHER" id="PTHR39597:SF1">
    <property type="entry name" value="UBA DOMAIN-CONTAINING PROTEIN RUP1"/>
    <property type="match status" value="1"/>
</dbReference>
<name>N4U045_FUSC1</name>
<feature type="compositionally biased region" description="Basic and acidic residues" evidence="1">
    <location>
        <begin position="867"/>
        <end position="879"/>
    </location>
</feature>
<evidence type="ECO:0000313" key="2">
    <source>
        <dbReference type="EMBL" id="ENH68539.1"/>
    </source>
</evidence>
<feature type="region of interest" description="Disordered" evidence="1">
    <location>
        <begin position="99"/>
        <end position="125"/>
    </location>
</feature>